<name>A0A0B5FIY4_9BACT</name>
<dbReference type="RefSeq" id="WP_040202779.1">
    <property type="nucleotide sequence ID" value="NZ_CP010312.1"/>
</dbReference>
<geneLocation type="plasmid" evidence="2 3">
    <name>pGSUB1</name>
</geneLocation>
<gene>
    <name evidence="2" type="ORF">GSUB_16755</name>
</gene>
<protein>
    <submittedName>
        <fullName evidence="2">Uncharacterized protein</fullName>
    </submittedName>
</protein>
<evidence type="ECO:0000313" key="2">
    <source>
        <dbReference type="EMBL" id="AJF08152.1"/>
    </source>
</evidence>
<dbReference type="KEGG" id="gsb:GSUB_16755"/>
<keyword evidence="2" id="KW-0614">Plasmid</keyword>
<evidence type="ECO:0000256" key="1">
    <source>
        <dbReference type="SAM" id="MobiDB-lite"/>
    </source>
</evidence>
<feature type="compositionally biased region" description="Basic and acidic residues" evidence="1">
    <location>
        <begin position="167"/>
        <end position="200"/>
    </location>
</feature>
<dbReference type="HOGENOM" id="CLU_1004501_0_0_7"/>
<reference evidence="2 3" key="1">
    <citation type="journal article" date="2015" name="Genome Announc.">
        <title>Genomes of Geoalkalibacter ferrihydriticus Z-0531T and Geoalkalibacter subterraneus Red1T, Two Haloalkaliphilic Metal-Reducing Deltaproteobacteria.</title>
        <authorList>
            <person name="Badalamenti J.P."/>
            <person name="Krajmalnik-Brown R."/>
            <person name="Torres C.I."/>
            <person name="Bond D.R."/>
        </authorList>
    </citation>
    <scope>NUCLEOTIDE SEQUENCE [LARGE SCALE GENOMIC DNA]</scope>
    <source>
        <strain evidence="2 3">Red1</strain>
        <plasmid evidence="3">Plasmid pGSUB1</plasmid>
    </source>
</reference>
<dbReference type="OrthoDB" id="7068519at2"/>
<proteinExistence type="predicted"/>
<dbReference type="AlphaFoldDB" id="A0A0B5FIY4"/>
<accession>A0A0B5FIY4</accession>
<sequence length="247" mass="26737">MAKVVEIFNKDGTVSEYLPLSARLGHFLETYPPSKGFQVIIEPCDPLGLKPGMASLLKAGIEAGREVKEITASPAMAGVIFKASLIDPEGRVLATASSYQMKVSQPKDWEIGETSARQRLLAALGFGGDVLDEDEEGDMKGQGLKFQVKKPSTKSPQPPSPAPAAKQEQKEKAEAVPEVADKKQPVEPEPPKKEEAKQEKTAASNNVPAALMRQIEHQARLKGIEPPEVKNLDEAREALKKMMAMAT</sequence>
<dbReference type="Proteomes" id="UP000035036">
    <property type="component" value="Plasmid pGSUB1"/>
</dbReference>
<evidence type="ECO:0000313" key="3">
    <source>
        <dbReference type="Proteomes" id="UP000035036"/>
    </source>
</evidence>
<keyword evidence="3" id="KW-1185">Reference proteome</keyword>
<feature type="region of interest" description="Disordered" evidence="1">
    <location>
        <begin position="147"/>
        <end position="207"/>
    </location>
</feature>
<dbReference type="EMBL" id="CP010312">
    <property type="protein sequence ID" value="AJF08152.1"/>
    <property type="molecule type" value="Genomic_DNA"/>
</dbReference>
<organism evidence="2 3">
    <name type="scientific">Geoalkalibacter subterraneus</name>
    <dbReference type="NCBI Taxonomy" id="483547"/>
    <lineage>
        <taxon>Bacteria</taxon>
        <taxon>Pseudomonadati</taxon>
        <taxon>Thermodesulfobacteriota</taxon>
        <taxon>Desulfuromonadia</taxon>
        <taxon>Desulfuromonadales</taxon>
        <taxon>Geoalkalibacteraceae</taxon>
        <taxon>Geoalkalibacter</taxon>
    </lineage>
</organism>